<reference evidence="1 2" key="1">
    <citation type="journal article" date="2021" name="Commun. Biol.">
        <title>The genome of Shorea leprosula (Dipterocarpaceae) highlights the ecological relevance of drought in aseasonal tropical rainforests.</title>
        <authorList>
            <person name="Ng K.K.S."/>
            <person name="Kobayashi M.J."/>
            <person name="Fawcett J.A."/>
            <person name="Hatakeyama M."/>
            <person name="Paape T."/>
            <person name="Ng C.H."/>
            <person name="Ang C.C."/>
            <person name="Tnah L.H."/>
            <person name="Lee C.T."/>
            <person name="Nishiyama T."/>
            <person name="Sese J."/>
            <person name="O'Brien M.J."/>
            <person name="Copetti D."/>
            <person name="Mohd Noor M.I."/>
            <person name="Ong R.C."/>
            <person name="Putra M."/>
            <person name="Sireger I.Z."/>
            <person name="Indrioko S."/>
            <person name="Kosugi Y."/>
            <person name="Izuno A."/>
            <person name="Isagi Y."/>
            <person name="Lee S.L."/>
            <person name="Shimizu K.K."/>
        </authorList>
    </citation>
    <scope>NUCLEOTIDE SEQUENCE [LARGE SCALE GENOMIC DNA]</scope>
    <source>
        <strain evidence="1">214</strain>
    </source>
</reference>
<comment type="caution">
    <text evidence="1">The sequence shown here is derived from an EMBL/GenBank/DDBJ whole genome shotgun (WGS) entry which is preliminary data.</text>
</comment>
<keyword evidence="2" id="KW-1185">Reference proteome</keyword>
<dbReference type="EMBL" id="BPVZ01000021">
    <property type="protein sequence ID" value="GKV03824.1"/>
    <property type="molecule type" value="Genomic_DNA"/>
</dbReference>
<dbReference type="Proteomes" id="UP001054252">
    <property type="component" value="Unassembled WGS sequence"/>
</dbReference>
<proteinExistence type="predicted"/>
<accession>A0AAV5IVH6</accession>
<organism evidence="1 2">
    <name type="scientific">Rubroshorea leprosula</name>
    <dbReference type="NCBI Taxonomy" id="152421"/>
    <lineage>
        <taxon>Eukaryota</taxon>
        <taxon>Viridiplantae</taxon>
        <taxon>Streptophyta</taxon>
        <taxon>Embryophyta</taxon>
        <taxon>Tracheophyta</taxon>
        <taxon>Spermatophyta</taxon>
        <taxon>Magnoliopsida</taxon>
        <taxon>eudicotyledons</taxon>
        <taxon>Gunneridae</taxon>
        <taxon>Pentapetalae</taxon>
        <taxon>rosids</taxon>
        <taxon>malvids</taxon>
        <taxon>Malvales</taxon>
        <taxon>Dipterocarpaceae</taxon>
        <taxon>Rubroshorea</taxon>
    </lineage>
</organism>
<name>A0AAV5IVH6_9ROSI</name>
<gene>
    <name evidence="1" type="ORF">SLEP1_g16067</name>
</gene>
<evidence type="ECO:0000313" key="2">
    <source>
        <dbReference type="Proteomes" id="UP001054252"/>
    </source>
</evidence>
<sequence>MFVNLDPGFVANLGESSHSQDAHHDERNNFCGLIFACAPPAADALACSAREPYSALDPLTPFTSAIIPPAHQQSCLRMPGLALPYPLPRLRPYPCCLCPYYCTEPVPPALYAQSHALASCML</sequence>
<protein>
    <submittedName>
        <fullName evidence="1">Uncharacterized protein</fullName>
    </submittedName>
</protein>
<dbReference type="AlphaFoldDB" id="A0AAV5IVH6"/>
<evidence type="ECO:0000313" key="1">
    <source>
        <dbReference type="EMBL" id="GKV03824.1"/>
    </source>
</evidence>